<name>A0A6S6TQ40_9BACT</name>
<gene>
    <name evidence="2" type="ORF">HELGO_WM18348</name>
</gene>
<feature type="chain" id="PRO_5027784541" evidence="1">
    <location>
        <begin position="19"/>
        <end position="210"/>
    </location>
</feature>
<dbReference type="EMBL" id="CACVAQ010000297">
    <property type="protein sequence ID" value="CAA6821405.1"/>
    <property type="molecule type" value="Genomic_DNA"/>
</dbReference>
<accession>A0A6S6TQ40</accession>
<dbReference type="AlphaFoldDB" id="A0A6S6TQ40"/>
<feature type="signal peptide" evidence="1">
    <location>
        <begin position="1"/>
        <end position="18"/>
    </location>
</feature>
<evidence type="ECO:0000256" key="1">
    <source>
        <dbReference type="SAM" id="SignalP"/>
    </source>
</evidence>
<organism evidence="2">
    <name type="scientific">uncultured Aureispira sp</name>
    <dbReference type="NCBI Taxonomy" id="1331704"/>
    <lineage>
        <taxon>Bacteria</taxon>
        <taxon>Pseudomonadati</taxon>
        <taxon>Bacteroidota</taxon>
        <taxon>Saprospiria</taxon>
        <taxon>Saprospirales</taxon>
        <taxon>Saprospiraceae</taxon>
        <taxon>Aureispira</taxon>
        <taxon>environmental samples</taxon>
    </lineage>
</organism>
<protein>
    <submittedName>
        <fullName evidence="2">Outer membrane protein/peptidoglycan-associated (Lipo)protein</fullName>
    </submittedName>
</protein>
<evidence type="ECO:0000313" key="2">
    <source>
        <dbReference type="EMBL" id="CAA6821405.1"/>
    </source>
</evidence>
<reference evidence="2" key="1">
    <citation type="submission" date="2020-01" db="EMBL/GenBank/DDBJ databases">
        <authorList>
            <person name="Meier V. D."/>
            <person name="Meier V D."/>
        </authorList>
    </citation>
    <scope>NUCLEOTIDE SEQUENCE</scope>
    <source>
        <strain evidence="2">HLG_WM_MAG_10</strain>
    </source>
</reference>
<sequence>MRLIYLWCCCVFSMQIMAQTSKHKNSLSYKFVLTDYNTLDPIYQASNPGRVLHAEDLNYAGEIGFFRNINRSLNLGLPLRIGSMDAHHSVFEAGDSLCQPCSKRKRNELFLGGDLVAVYKFNNDYLLKEDFLIAPYVLLGVGGLYLSQRTGHFDVQIPMGLGVNIKLTKLLYLQAQFEYRKSLVIQKDNFAISGGISWLLTAMKKSVPKE</sequence>
<proteinExistence type="predicted"/>
<keyword evidence="1" id="KW-0732">Signal</keyword>